<evidence type="ECO:0000256" key="1">
    <source>
        <dbReference type="SAM" id="MobiDB-lite"/>
    </source>
</evidence>
<reference evidence="4" key="1">
    <citation type="submission" date="2017-03" db="EMBL/GenBank/DDBJ databases">
        <authorList>
            <person name="Sharma R."/>
            <person name="Thines M."/>
        </authorList>
    </citation>
    <scope>NUCLEOTIDE SEQUENCE [LARGE SCALE GENOMIC DNA]</scope>
</reference>
<dbReference type="Proteomes" id="UP000192927">
    <property type="component" value="Unassembled WGS sequence"/>
</dbReference>
<organism evidence="3 4">
    <name type="scientific">Lasallia pustulata</name>
    <dbReference type="NCBI Taxonomy" id="136370"/>
    <lineage>
        <taxon>Eukaryota</taxon>
        <taxon>Fungi</taxon>
        <taxon>Dikarya</taxon>
        <taxon>Ascomycota</taxon>
        <taxon>Pezizomycotina</taxon>
        <taxon>Lecanoromycetes</taxon>
        <taxon>OSLEUM clade</taxon>
        <taxon>Umbilicariomycetidae</taxon>
        <taxon>Umbilicariales</taxon>
        <taxon>Umbilicariaceae</taxon>
        <taxon>Lasallia</taxon>
    </lineage>
</organism>
<feature type="compositionally biased region" description="Polar residues" evidence="1">
    <location>
        <begin position="50"/>
        <end position="71"/>
    </location>
</feature>
<protein>
    <submittedName>
        <fullName evidence="3">Uncharacterized protein</fullName>
    </submittedName>
</protein>
<sequence length="483" mass="52828">MAGTSFENQDASVAQLQKEVAALRAELASLRKDHKQPTHLYDHVHHEDSTYSSESGPSGATLSTVLGTSPGSPLGLNPEPDQSEENREDTPTSAHLTPDDDANETSGPDDNSGDFSSVPACEQDQLRQSVGVQFPAARTKERSTLAVRLHAAKNTIRNMIRSYFQPPVPPGYERITWKCACGLVMYFDIKDPELGVADLLEADLSTSAAAAADGPNLPLPVNSTFTLQQGSTVVSRGSRDQQPQSPRSSLTSSDLPIESVYSSSTLVTTPDIHARFLLVCINAAKYEIRLQQIPLATVGHDQVLFSLIRDAYYQLSRSWLSKLTFLTPVSVELVAFERVPPPEGQGVGIIKTPSLPPVEEVKIKESYHYAPCPLEPPAIPKDYFMHIFHNPGKHTQDFWLRRLPKKLKTELAYSTDPLPIGWGVQILEGPNIFLINCILGLMLAVASLWMAAMKDVSGGTGLGQLLVVELVAAVTWNLQQWRS</sequence>
<proteinExistence type="predicted"/>
<keyword evidence="2" id="KW-1133">Transmembrane helix</keyword>
<name>A0A1W5D612_9LECA</name>
<dbReference type="AlphaFoldDB" id="A0A1W5D612"/>
<feature type="compositionally biased region" description="Basic and acidic residues" evidence="1">
    <location>
        <begin position="40"/>
        <end position="49"/>
    </location>
</feature>
<feature type="region of interest" description="Disordered" evidence="1">
    <location>
        <begin position="32"/>
        <end position="118"/>
    </location>
</feature>
<evidence type="ECO:0000313" key="3">
    <source>
        <dbReference type="EMBL" id="SLM38567.1"/>
    </source>
</evidence>
<feature type="transmembrane region" description="Helical" evidence="2">
    <location>
        <begin position="432"/>
        <end position="452"/>
    </location>
</feature>
<feature type="compositionally biased region" description="Polar residues" evidence="1">
    <location>
        <begin position="104"/>
        <end position="115"/>
    </location>
</feature>
<evidence type="ECO:0000256" key="2">
    <source>
        <dbReference type="SAM" id="Phobius"/>
    </source>
</evidence>
<evidence type="ECO:0000313" key="4">
    <source>
        <dbReference type="Proteomes" id="UP000192927"/>
    </source>
</evidence>
<keyword evidence="4" id="KW-1185">Reference proteome</keyword>
<feature type="compositionally biased region" description="Low complexity" evidence="1">
    <location>
        <begin position="240"/>
        <end position="249"/>
    </location>
</feature>
<dbReference type="EMBL" id="FWEW01002588">
    <property type="protein sequence ID" value="SLM38567.1"/>
    <property type="molecule type" value="Genomic_DNA"/>
</dbReference>
<keyword evidence="2" id="KW-0812">Transmembrane</keyword>
<keyword evidence="2" id="KW-0472">Membrane</keyword>
<feature type="region of interest" description="Disordered" evidence="1">
    <location>
        <begin position="232"/>
        <end position="254"/>
    </location>
</feature>
<feature type="transmembrane region" description="Helical" evidence="2">
    <location>
        <begin position="458"/>
        <end position="478"/>
    </location>
</feature>
<accession>A0A1W5D612</accession>